<dbReference type="InterPro" id="IPR029057">
    <property type="entry name" value="PRTase-like"/>
</dbReference>
<reference evidence="3" key="2">
    <citation type="journal article" date="2021" name="Microbiome">
        <title>Successional dynamics and alternative stable states in a saline activated sludge microbial community over 9 years.</title>
        <authorList>
            <person name="Wang Y."/>
            <person name="Ye J."/>
            <person name="Ju F."/>
            <person name="Liu L."/>
            <person name="Boyd J.A."/>
            <person name="Deng Y."/>
            <person name="Parks D.H."/>
            <person name="Jiang X."/>
            <person name="Yin X."/>
            <person name="Woodcroft B.J."/>
            <person name="Tyson G.W."/>
            <person name="Hugenholtz P."/>
            <person name="Polz M.F."/>
            <person name="Zhang T."/>
        </authorList>
    </citation>
    <scope>NUCLEOTIDE SEQUENCE</scope>
    <source>
        <strain evidence="3">HKST-UBA15</strain>
    </source>
</reference>
<accession>A0A955I886</accession>
<dbReference type="InterPro" id="IPR000836">
    <property type="entry name" value="PRTase_dom"/>
</dbReference>
<feature type="domain" description="Phosphoribosyltransferase" evidence="2">
    <location>
        <begin position="112"/>
        <end position="159"/>
    </location>
</feature>
<dbReference type="Gene3D" id="3.40.50.2020">
    <property type="match status" value="1"/>
</dbReference>
<comment type="caution">
    <text evidence="3">The sequence shown here is derived from an EMBL/GenBank/DDBJ whole genome shotgun (WGS) entry which is preliminary data.</text>
</comment>
<dbReference type="PANTHER" id="PTHR47505:SF1">
    <property type="entry name" value="DNA UTILIZATION PROTEIN YHGH"/>
    <property type="match status" value="1"/>
</dbReference>
<dbReference type="InterPro" id="IPR051910">
    <property type="entry name" value="ComF/GntX_DNA_util-trans"/>
</dbReference>
<dbReference type="SUPFAM" id="SSF53271">
    <property type="entry name" value="PRTase-like"/>
    <property type="match status" value="1"/>
</dbReference>
<evidence type="ECO:0000313" key="4">
    <source>
        <dbReference type="Proteomes" id="UP000745577"/>
    </source>
</evidence>
<dbReference type="AlphaFoldDB" id="A0A955I886"/>
<evidence type="ECO:0000259" key="2">
    <source>
        <dbReference type="Pfam" id="PF00156"/>
    </source>
</evidence>
<protein>
    <submittedName>
        <fullName evidence="3">ComF family protein</fullName>
    </submittedName>
</protein>
<dbReference type="Pfam" id="PF00156">
    <property type="entry name" value="Pribosyltran"/>
    <property type="match status" value="1"/>
</dbReference>
<dbReference type="Proteomes" id="UP000745577">
    <property type="component" value="Unassembled WGS sequence"/>
</dbReference>
<name>A0A955I886_9BACT</name>
<organism evidence="3 4">
    <name type="scientific">Candidatus Dojkabacteria bacterium</name>
    <dbReference type="NCBI Taxonomy" id="2099670"/>
    <lineage>
        <taxon>Bacteria</taxon>
        <taxon>Candidatus Dojkabacteria</taxon>
    </lineage>
</organism>
<gene>
    <name evidence="3" type="ORF">KC675_01145</name>
</gene>
<proteinExistence type="inferred from homology"/>
<reference evidence="3" key="1">
    <citation type="submission" date="2020-04" db="EMBL/GenBank/DDBJ databases">
        <authorList>
            <person name="Zhang T."/>
        </authorList>
    </citation>
    <scope>NUCLEOTIDE SEQUENCE</scope>
    <source>
        <strain evidence="3">HKST-UBA15</strain>
    </source>
</reference>
<dbReference type="PANTHER" id="PTHR47505">
    <property type="entry name" value="DNA UTILIZATION PROTEIN YHGH"/>
    <property type="match status" value="1"/>
</dbReference>
<comment type="similarity">
    <text evidence="1">Belongs to the ComF/GntX family.</text>
</comment>
<evidence type="ECO:0000313" key="3">
    <source>
        <dbReference type="EMBL" id="MCA9379764.1"/>
    </source>
</evidence>
<sequence length="168" mass="19316">MVHSKCLRKTNLDGVIVVAHYNKYAKILIEEMKYNLYFALSAEIGLLMKRKLLEYDINYEVAIPVPLHKFKENYRGFNQAELLSKAVSARVDNCIRRTKNTKSQVSLNREERIKNLKDVFELKHQINYKSVLLVDDVMTSGSTLEECAKVLKNAGVEKVYGLVFARGD</sequence>
<evidence type="ECO:0000256" key="1">
    <source>
        <dbReference type="ARBA" id="ARBA00008007"/>
    </source>
</evidence>
<dbReference type="EMBL" id="JAGQLL010000012">
    <property type="protein sequence ID" value="MCA9379764.1"/>
    <property type="molecule type" value="Genomic_DNA"/>
</dbReference>
<dbReference type="CDD" id="cd06223">
    <property type="entry name" value="PRTases_typeI"/>
    <property type="match status" value="1"/>
</dbReference>